<evidence type="ECO:0000256" key="4">
    <source>
        <dbReference type="ARBA" id="ARBA00023239"/>
    </source>
</evidence>
<dbReference type="SFLD" id="SFLDG00180">
    <property type="entry name" value="muconate_cycloisomerase"/>
    <property type="match status" value="1"/>
</dbReference>
<evidence type="ECO:0000256" key="2">
    <source>
        <dbReference type="ARBA" id="ARBA00022723"/>
    </source>
</evidence>
<dbReference type="OrthoDB" id="9774531at2"/>
<proteinExistence type="predicted"/>
<comment type="cofactor">
    <cofactor evidence="1">
        <name>a divalent metal cation</name>
        <dbReference type="ChEBI" id="CHEBI:60240"/>
    </cofactor>
</comment>
<dbReference type="InterPro" id="IPR036849">
    <property type="entry name" value="Enolase-like_C_sf"/>
</dbReference>
<dbReference type="SFLD" id="SFLDS00001">
    <property type="entry name" value="Enolase"/>
    <property type="match status" value="1"/>
</dbReference>
<keyword evidence="2" id="KW-0479">Metal-binding</keyword>
<keyword evidence="3" id="KW-0460">Magnesium</keyword>
<dbReference type="RefSeq" id="WP_089741451.1">
    <property type="nucleotide sequence ID" value="NZ_FOGL01000012.1"/>
</dbReference>
<keyword evidence="4" id="KW-0456">Lyase</keyword>
<dbReference type="InterPro" id="IPR013341">
    <property type="entry name" value="Mandelate_racemase_N_dom"/>
</dbReference>
<evidence type="ECO:0000313" key="9">
    <source>
        <dbReference type="Proteomes" id="UP000199687"/>
    </source>
</evidence>
<accession>A0A1H9SV56</accession>
<dbReference type="AlphaFoldDB" id="A0A1H9SV56"/>
<dbReference type="Proteomes" id="UP000199687">
    <property type="component" value="Unassembled WGS sequence"/>
</dbReference>
<dbReference type="Pfam" id="PF13378">
    <property type="entry name" value="MR_MLE_C"/>
    <property type="match status" value="1"/>
</dbReference>
<dbReference type="SFLD" id="SFLDF00009">
    <property type="entry name" value="o-succinylbenzoate_synthase"/>
    <property type="match status" value="1"/>
</dbReference>
<dbReference type="CDD" id="cd03317">
    <property type="entry name" value="NAAAR"/>
    <property type="match status" value="1"/>
</dbReference>
<dbReference type="SUPFAM" id="SSF51604">
    <property type="entry name" value="Enolase C-terminal domain-like"/>
    <property type="match status" value="1"/>
</dbReference>
<dbReference type="UniPathway" id="UPA01057">
    <property type="reaction ID" value="UER00165"/>
</dbReference>
<dbReference type="PANTHER" id="PTHR48073">
    <property type="entry name" value="O-SUCCINYLBENZOATE SYNTHASE-RELATED"/>
    <property type="match status" value="1"/>
</dbReference>
<dbReference type="Gene3D" id="3.20.20.120">
    <property type="entry name" value="Enolase-like C-terminal domain"/>
    <property type="match status" value="1"/>
</dbReference>
<dbReference type="InterPro" id="IPR013342">
    <property type="entry name" value="Mandelate_racemase_C"/>
</dbReference>
<evidence type="ECO:0000256" key="6">
    <source>
        <dbReference type="NCBIfam" id="TIGR01928"/>
    </source>
</evidence>
<dbReference type="UniPathway" id="UPA00079"/>
<organism evidence="8 9">
    <name type="scientific">Gracilibacillus ureilyticus</name>
    <dbReference type="NCBI Taxonomy" id="531814"/>
    <lineage>
        <taxon>Bacteria</taxon>
        <taxon>Bacillati</taxon>
        <taxon>Bacillota</taxon>
        <taxon>Bacilli</taxon>
        <taxon>Bacillales</taxon>
        <taxon>Bacillaceae</taxon>
        <taxon>Gracilibacillus</taxon>
    </lineage>
</organism>
<dbReference type="GO" id="GO:0043748">
    <property type="term" value="F:O-succinylbenzoate synthase activity"/>
    <property type="evidence" value="ECO:0007669"/>
    <property type="project" value="UniProtKB-EC"/>
</dbReference>
<protein>
    <recommendedName>
        <fullName evidence="5 6">o-succinylbenzoate synthase</fullName>
        <ecNumber evidence="5 6">4.2.1.113</ecNumber>
    </recommendedName>
</protein>
<dbReference type="GO" id="GO:0009234">
    <property type="term" value="P:menaquinone biosynthetic process"/>
    <property type="evidence" value="ECO:0007669"/>
    <property type="project" value="UniProtKB-UniRule"/>
</dbReference>
<dbReference type="PANTHER" id="PTHR48073:SF5">
    <property type="entry name" value="O-SUCCINYLBENZOATE SYNTHASE"/>
    <property type="match status" value="1"/>
</dbReference>
<evidence type="ECO:0000256" key="5">
    <source>
        <dbReference type="ARBA" id="ARBA00029491"/>
    </source>
</evidence>
<dbReference type="GO" id="GO:0046872">
    <property type="term" value="F:metal ion binding"/>
    <property type="evidence" value="ECO:0007669"/>
    <property type="project" value="UniProtKB-KW"/>
</dbReference>
<dbReference type="SUPFAM" id="SSF54826">
    <property type="entry name" value="Enolase N-terminal domain-like"/>
    <property type="match status" value="1"/>
</dbReference>
<reference evidence="8 9" key="1">
    <citation type="submission" date="2016-10" db="EMBL/GenBank/DDBJ databases">
        <authorList>
            <person name="de Groot N.N."/>
        </authorList>
    </citation>
    <scope>NUCLEOTIDE SEQUENCE [LARGE SCALE GENOMIC DNA]</scope>
    <source>
        <strain evidence="8 9">CGMCC 1.7727</strain>
    </source>
</reference>
<evidence type="ECO:0000313" key="8">
    <source>
        <dbReference type="EMBL" id="SER88816.1"/>
    </source>
</evidence>
<evidence type="ECO:0000256" key="3">
    <source>
        <dbReference type="ARBA" id="ARBA00022842"/>
    </source>
</evidence>
<gene>
    <name evidence="8" type="ORF">SAMN04487944_11217</name>
</gene>
<dbReference type="GO" id="GO:0016854">
    <property type="term" value="F:racemase and epimerase activity"/>
    <property type="evidence" value="ECO:0007669"/>
    <property type="project" value="UniProtKB-ARBA"/>
</dbReference>
<feature type="domain" description="Mandelate racemase/muconate lactonizing enzyme C-terminal" evidence="7">
    <location>
        <begin position="143"/>
        <end position="235"/>
    </location>
</feature>
<dbReference type="Gene3D" id="3.30.390.10">
    <property type="entry name" value="Enolase-like, N-terminal domain"/>
    <property type="match status" value="1"/>
</dbReference>
<dbReference type="EMBL" id="FOGL01000012">
    <property type="protein sequence ID" value="SER88816.1"/>
    <property type="molecule type" value="Genomic_DNA"/>
</dbReference>
<dbReference type="InterPro" id="IPR029017">
    <property type="entry name" value="Enolase-like_N"/>
</dbReference>
<dbReference type="InterPro" id="IPR010197">
    <property type="entry name" value="OSBS/NAAAR"/>
</dbReference>
<dbReference type="EC" id="4.2.1.113" evidence="5 6"/>
<name>A0A1H9SV56_9BACI</name>
<keyword evidence="9" id="KW-1185">Reference proteome</keyword>
<evidence type="ECO:0000259" key="7">
    <source>
        <dbReference type="SMART" id="SM00922"/>
    </source>
</evidence>
<dbReference type="STRING" id="531814.SAMN04487944_11217"/>
<sequence>MIQIKYLIFHRISMPLLQPFANSRHTVNEKDFYLIELIDQDGFKGYGETVAFDSPWYTEETTNTARSIIEHELVSYLAEPMDQPGTFMKRAETVRRHHMAKAAVEGALWDLFAKRENKPLYRAIGSDNNQVKVGVAIGRKQNISILLQAIQTAVDNGYRRIKLKINRDEDLAVLDAVRSKYPDVPLMVDANSAYTIDDLAHIKKFDQYNLMMIEQPFAYDDFVDHAKLVQAINTPICLDESIHSFADARTAIALNSCQIMSIKLGRVGGFSQALAIHQLCERHHIPVWSGGMLEAGVGRAQSLALATLPNFSLPADQAGSDRYWKRDIITPAITASNGIITLPDKPGIGYEIDEEALQFYRTERKSIPVI</sequence>
<dbReference type="NCBIfam" id="TIGR01928">
    <property type="entry name" value="menC_lowGC_arch"/>
    <property type="match status" value="1"/>
</dbReference>
<dbReference type="Pfam" id="PF02746">
    <property type="entry name" value="MR_MLE_N"/>
    <property type="match status" value="1"/>
</dbReference>
<dbReference type="InterPro" id="IPR029065">
    <property type="entry name" value="Enolase_C-like"/>
</dbReference>
<dbReference type="SMART" id="SM00922">
    <property type="entry name" value="MR_MLE"/>
    <property type="match status" value="1"/>
</dbReference>
<evidence type="ECO:0000256" key="1">
    <source>
        <dbReference type="ARBA" id="ARBA00001968"/>
    </source>
</evidence>